<proteinExistence type="predicted"/>
<dbReference type="GO" id="GO:0005886">
    <property type="term" value="C:plasma membrane"/>
    <property type="evidence" value="ECO:0007669"/>
    <property type="project" value="TreeGrafter"/>
</dbReference>
<dbReference type="InterPro" id="IPR012340">
    <property type="entry name" value="NA-bd_OB-fold"/>
</dbReference>
<sequence length="157" mass="16497">MVIAGIPCTMPAIWIGLIVIFLIVEGLTAGLVTIWFAVGALAALIAAMFHAPLWLQLVWFFAVSIAAFAVTRPLVKKYINSRTQPTNADMLIGQECLVTEDIDNLAGRGAVSVGGKVWTARAQTDAPIPAGTAAIVLRIEGVKLIVTPACVTAGAKE</sequence>
<accession>K1TSV5</accession>
<evidence type="ECO:0000256" key="5">
    <source>
        <dbReference type="SAM" id="Phobius"/>
    </source>
</evidence>
<feature type="transmembrane region" description="Helical" evidence="5">
    <location>
        <begin position="57"/>
        <end position="75"/>
    </location>
</feature>
<dbReference type="SUPFAM" id="SSF141322">
    <property type="entry name" value="NfeD domain-like"/>
    <property type="match status" value="1"/>
</dbReference>
<feature type="transmembrane region" description="Helical" evidence="5">
    <location>
        <begin position="12"/>
        <end position="45"/>
    </location>
</feature>
<evidence type="ECO:0000259" key="6">
    <source>
        <dbReference type="Pfam" id="PF01957"/>
    </source>
</evidence>
<gene>
    <name evidence="7" type="ORF">LEA_08372</name>
</gene>
<comment type="subcellular location">
    <subcellularLocation>
        <location evidence="1">Membrane</location>
        <topology evidence="1">Multi-pass membrane protein</topology>
    </subcellularLocation>
</comment>
<feature type="domain" description="NfeD-like C-terminal" evidence="6">
    <location>
        <begin position="89"/>
        <end position="148"/>
    </location>
</feature>
<keyword evidence="2 5" id="KW-0812">Transmembrane</keyword>
<evidence type="ECO:0000256" key="4">
    <source>
        <dbReference type="ARBA" id="ARBA00023136"/>
    </source>
</evidence>
<dbReference type="PANTHER" id="PTHR33507:SF3">
    <property type="entry name" value="INNER MEMBRANE PROTEIN YBBJ"/>
    <property type="match status" value="1"/>
</dbReference>
<reference evidence="7" key="1">
    <citation type="journal article" date="2013" name="Environ. Microbiol.">
        <title>Microbiota from the distal guts of lean and obese adolescents exhibit partial functional redundancy besides clear differences in community structure.</title>
        <authorList>
            <person name="Ferrer M."/>
            <person name="Ruiz A."/>
            <person name="Lanza F."/>
            <person name="Haange S.B."/>
            <person name="Oberbach A."/>
            <person name="Till H."/>
            <person name="Bargiela R."/>
            <person name="Campoy C."/>
            <person name="Segura M.T."/>
            <person name="Richter M."/>
            <person name="von Bergen M."/>
            <person name="Seifert J."/>
            <person name="Suarez A."/>
        </authorList>
    </citation>
    <scope>NUCLEOTIDE SEQUENCE</scope>
</reference>
<evidence type="ECO:0000256" key="1">
    <source>
        <dbReference type="ARBA" id="ARBA00004141"/>
    </source>
</evidence>
<keyword evidence="3 5" id="KW-1133">Transmembrane helix</keyword>
<organism evidence="7">
    <name type="scientific">human gut metagenome</name>
    <dbReference type="NCBI Taxonomy" id="408170"/>
    <lineage>
        <taxon>unclassified sequences</taxon>
        <taxon>metagenomes</taxon>
        <taxon>organismal metagenomes</taxon>
    </lineage>
</organism>
<dbReference type="Pfam" id="PF01957">
    <property type="entry name" value="NfeD"/>
    <property type="match status" value="1"/>
</dbReference>
<dbReference type="InterPro" id="IPR002810">
    <property type="entry name" value="NfeD-like_C"/>
</dbReference>
<protein>
    <submittedName>
        <fullName evidence="7">Nodulation efficiency, NfeD</fullName>
    </submittedName>
</protein>
<dbReference type="PANTHER" id="PTHR33507">
    <property type="entry name" value="INNER MEMBRANE PROTEIN YBBJ"/>
    <property type="match status" value="1"/>
</dbReference>
<dbReference type="InterPro" id="IPR052165">
    <property type="entry name" value="Membrane_assoc_protease"/>
</dbReference>
<dbReference type="AlphaFoldDB" id="K1TSV5"/>
<dbReference type="EMBL" id="AJWY01005565">
    <property type="protein sequence ID" value="EKC69280.1"/>
    <property type="molecule type" value="Genomic_DNA"/>
</dbReference>
<name>K1TSV5_9ZZZZ</name>
<comment type="caution">
    <text evidence="7">The sequence shown here is derived from an EMBL/GenBank/DDBJ whole genome shotgun (WGS) entry which is preliminary data.</text>
</comment>
<evidence type="ECO:0000256" key="3">
    <source>
        <dbReference type="ARBA" id="ARBA00022989"/>
    </source>
</evidence>
<keyword evidence="4 5" id="KW-0472">Membrane</keyword>
<evidence type="ECO:0000256" key="2">
    <source>
        <dbReference type="ARBA" id="ARBA00022692"/>
    </source>
</evidence>
<evidence type="ECO:0000313" key="7">
    <source>
        <dbReference type="EMBL" id="EKC69280.1"/>
    </source>
</evidence>
<dbReference type="Gene3D" id="2.40.50.140">
    <property type="entry name" value="Nucleic acid-binding proteins"/>
    <property type="match status" value="1"/>
</dbReference>